<dbReference type="OrthoDB" id="421226at2759"/>
<feature type="transmembrane region" description="Helical" evidence="14">
    <location>
        <begin position="184"/>
        <end position="203"/>
    </location>
</feature>
<dbReference type="PANTHER" id="PTHR45651">
    <property type="entry name" value="CYCLIC NUCLEOTIDE-GATED ION CHANNEL 15-RELATED-RELATED"/>
    <property type="match status" value="1"/>
</dbReference>
<dbReference type="GO" id="GO:0031965">
    <property type="term" value="C:nuclear membrane"/>
    <property type="evidence" value="ECO:0007669"/>
    <property type="project" value="UniProtKB-SubCell"/>
</dbReference>
<dbReference type="GO" id="GO:0005216">
    <property type="term" value="F:monoatomic ion channel activity"/>
    <property type="evidence" value="ECO:0007669"/>
    <property type="project" value="InterPro"/>
</dbReference>
<evidence type="ECO:0000256" key="4">
    <source>
        <dbReference type="ARBA" id="ARBA00022692"/>
    </source>
</evidence>
<keyword evidence="8" id="KW-0539">Nucleus</keyword>
<reference evidence="17" key="1">
    <citation type="submission" date="2016-04" db="EMBL/GenBank/DDBJ databases">
        <title>Cephalotus genome sequencing.</title>
        <authorList>
            <person name="Fukushima K."/>
            <person name="Hasebe M."/>
            <person name="Fang X."/>
        </authorList>
    </citation>
    <scope>NUCLEOTIDE SEQUENCE [LARGE SCALE GENOMIC DNA]</scope>
    <source>
        <strain evidence="17">cv. St1</strain>
    </source>
</reference>
<dbReference type="Proteomes" id="UP000187406">
    <property type="component" value="Unassembled WGS sequence"/>
</dbReference>
<dbReference type="Gene3D" id="1.10.287.70">
    <property type="match status" value="1"/>
</dbReference>
<comment type="subcellular location">
    <subcellularLocation>
        <location evidence="1">Nucleus membrane</location>
        <topology evidence="1">Multi-pass membrane protein</topology>
    </subcellularLocation>
</comment>
<comment type="similarity">
    <text evidence="2">Belongs to the cyclic nucleotide-gated cation channel (TC 1.A.1.5) family.</text>
</comment>
<dbReference type="EMBL" id="BDDD01001431">
    <property type="protein sequence ID" value="GAV75872.1"/>
    <property type="molecule type" value="Genomic_DNA"/>
</dbReference>
<dbReference type="PANTHER" id="PTHR45651:SF12">
    <property type="entry name" value="CYCLIC NUCLEOTIDE-GATED ION CHANNEL 15-RELATED"/>
    <property type="match status" value="1"/>
</dbReference>
<evidence type="ECO:0000256" key="2">
    <source>
        <dbReference type="ARBA" id="ARBA00010486"/>
    </source>
</evidence>
<gene>
    <name evidence="16" type="ORF">CFOL_v3_19348</name>
</gene>
<dbReference type="InterPro" id="IPR014710">
    <property type="entry name" value="RmlC-like_jellyroll"/>
</dbReference>
<evidence type="ECO:0000256" key="7">
    <source>
        <dbReference type="ARBA" id="ARBA00023136"/>
    </source>
</evidence>
<feature type="region of interest" description="Disordered" evidence="13">
    <location>
        <begin position="669"/>
        <end position="695"/>
    </location>
</feature>
<dbReference type="Pfam" id="PF00520">
    <property type="entry name" value="Ion_trans"/>
    <property type="match status" value="1"/>
</dbReference>
<organism evidence="16 17">
    <name type="scientific">Cephalotus follicularis</name>
    <name type="common">Albany pitcher plant</name>
    <dbReference type="NCBI Taxonomy" id="3775"/>
    <lineage>
        <taxon>Eukaryota</taxon>
        <taxon>Viridiplantae</taxon>
        <taxon>Streptophyta</taxon>
        <taxon>Embryophyta</taxon>
        <taxon>Tracheophyta</taxon>
        <taxon>Spermatophyta</taxon>
        <taxon>Magnoliopsida</taxon>
        <taxon>eudicotyledons</taxon>
        <taxon>Gunneridae</taxon>
        <taxon>Pentapetalae</taxon>
        <taxon>rosids</taxon>
        <taxon>fabids</taxon>
        <taxon>Oxalidales</taxon>
        <taxon>Cephalotaceae</taxon>
        <taxon>Cephalotus</taxon>
    </lineage>
</organism>
<evidence type="ECO:0000256" key="6">
    <source>
        <dbReference type="ARBA" id="ARBA00023065"/>
    </source>
</evidence>
<proteinExistence type="inferred from homology"/>
<dbReference type="Gene3D" id="2.60.120.10">
    <property type="entry name" value="Jelly Rolls"/>
    <property type="match status" value="1"/>
</dbReference>
<dbReference type="AlphaFoldDB" id="A0A1Q3C709"/>
<dbReference type="InterPro" id="IPR018490">
    <property type="entry name" value="cNMP-bd_dom_sf"/>
</dbReference>
<comment type="function">
    <text evidence="11">Cyclic nucleotide-gated channel involved in the establishment of both rhizobial and mycorrhizal associations. Required for full activation of nuclear-localized Ca(2+) oscillations by Nod and Myc factors. Simultaneous activation of the K(+)-permeable channel DMI1 and the Ca(2+) channel CNGC15 can give rise to sustained Ca(2+) oscillations. May function during fertilization in both female and male gametophytic Ca(2+) signaling.</text>
</comment>
<dbReference type="SMART" id="SM00100">
    <property type="entry name" value="cNMP"/>
    <property type="match status" value="1"/>
</dbReference>
<dbReference type="FunFam" id="1.10.287.630:FF:000003">
    <property type="entry name" value="Cyclic nucleotide-gated ion channel 1"/>
    <property type="match status" value="1"/>
</dbReference>
<evidence type="ECO:0000313" key="16">
    <source>
        <dbReference type="EMBL" id="GAV75872.1"/>
    </source>
</evidence>
<evidence type="ECO:0000256" key="13">
    <source>
        <dbReference type="SAM" id="MobiDB-lite"/>
    </source>
</evidence>
<feature type="domain" description="Cyclic nucleotide-binding" evidence="15">
    <location>
        <begin position="484"/>
        <end position="581"/>
    </location>
</feature>
<keyword evidence="6" id="KW-0406">Ion transport</keyword>
<comment type="subunit">
    <text evidence="12">Interacts (via N-terminus) with DMI1 (via c-terminus). The Nod factor has no effect on this interaction, implying that the complex is maintained after activation.</text>
</comment>
<evidence type="ECO:0000256" key="12">
    <source>
        <dbReference type="ARBA" id="ARBA00064416"/>
    </source>
</evidence>
<keyword evidence="17" id="KW-1185">Reference proteome</keyword>
<keyword evidence="4 14" id="KW-0812">Transmembrane</keyword>
<dbReference type="Pfam" id="PF00027">
    <property type="entry name" value="cNMP_binding"/>
    <property type="match status" value="1"/>
</dbReference>
<evidence type="ECO:0000256" key="9">
    <source>
        <dbReference type="ARBA" id="ARBA00023286"/>
    </source>
</evidence>
<protein>
    <submittedName>
        <fullName evidence="16">cNMP_binding domain-containing protein</fullName>
    </submittedName>
</protein>
<dbReference type="InterPro" id="IPR005821">
    <property type="entry name" value="Ion_trans_dom"/>
</dbReference>
<feature type="transmembrane region" description="Helical" evidence="14">
    <location>
        <begin position="381"/>
        <end position="401"/>
    </location>
</feature>
<keyword evidence="3" id="KW-0813">Transport</keyword>
<evidence type="ECO:0000256" key="8">
    <source>
        <dbReference type="ARBA" id="ARBA00023242"/>
    </source>
</evidence>
<evidence type="ECO:0000256" key="5">
    <source>
        <dbReference type="ARBA" id="ARBA00022989"/>
    </source>
</evidence>
<dbReference type="FunFam" id="2.60.120.10:FF:000024">
    <property type="entry name" value="Cyclic nucleotide-gated ion channel 1"/>
    <property type="match status" value="1"/>
</dbReference>
<accession>A0A1Q3C709</accession>
<dbReference type="SUPFAM" id="SSF51206">
    <property type="entry name" value="cAMP-binding domain-like"/>
    <property type="match status" value="1"/>
</dbReference>
<keyword evidence="7 14" id="KW-0472">Membrane</keyword>
<evidence type="ECO:0000313" key="17">
    <source>
        <dbReference type="Proteomes" id="UP000187406"/>
    </source>
</evidence>
<dbReference type="GO" id="GO:0044325">
    <property type="term" value="F:transmembrane transporter binding"/>
    <property type="evidence" value="ECO:0007669"/>
    <property type="project" value="UniProtKB-ARBA"/>
</dbReference>
<evidence type="ECO:0000256" key="10">
    <source>
        <dbReference type="ARBA" id="ARBA00023303"/>
    </source>
</evidence>
<sequence>MKILGLNPALKRVQADPVVEELPIVLRDGVVQANKTKKHGEQIIPEAGSNKTFIKRGKSLKAKVLHRVYSEDYDKLIKLQILDPRGHAIRRWSKIFLATAMVSLFVDPLFLYLPIVRGDVCIDVSLNYQTIITTIRSLADVFYVIQIVVRIRTAYVVPSSRVFGRGELEIDSSKIASRYLRNGFWIDLLVALPLPQVLVWVIIPNVKGWLVTATKQTMWMILLFQYFPRLALVFPITSQIVETTGVLTETAWAGAALNLINYMLASHVSGACFYLLTAQRQEACWNYVCNLEKPNCTPEFFNCRMIQAPGRADWFQSSNVTTLCDPTGGVYQFGIFSAAATEIVTSVAFMNKYLYCYWWGLQTLSSVAQNLITSTYVEETVFTIIVATLGLVLFALLIGNMQRYLQSTTMRLEQWRIKRTDLEQWMRHRQLPQELRQSVRKYDYYRWLATRGVDEESLLQGLPMDLRRQIKRHLCYDLLRRVPLINEMDGTMLDAICERLKPALCTEGMYLVREGDPVNQMFFIIRGHLDSYTTGGGRIGFFNSCQIGPGDFCGEELLTWTLDTRPGVTLPSSTCSVKALSEVEAFALIAEDLKFVASQFKKLHSAKLKHIVRLHSHHWRTWAACFIQVAWRRHKKLKKAAQLSAHEPGTPRPGSFWDKFAESLVASSRGGASFRKHESDSTIDNSLIKPDEPDF</sequence>
<comment type="caution">
    <text evidence="16">The sequence shown here is derived from an EMBL/GenBank/DDBJ whole genome shotgun (WGS) entry which is preliminary data.</text>
</comment>
<dbReference type="SUPFAM" id="SSF81324">
    <property type="entry name" value="Voltage-gated potassium channels"/>
    <property type="match status" value="1"/>
</dbReference>
<dbReference type="Gene3D" id="1.10.287.630">
    <property type="entry name" value="Helix hairpin bin"/>
    <property type="match status" value="1"/>
</dbReference>
<evidence type="ECO:0000256" key="3">
    <source>
        <dbReference type="ARBA" id="ARBA00022448"/>
    </source>
</evidence>
<keyword evidence="9" id="KW-1071">Ligand-gated ion channel</keyword>
<evidence type="ECO:0000256" key="1">
    <source>
        <dbReference type="ARBA" id="ARBA00004232"/>
    </source>
</evidence>
<feature type="transmembrane region" description="Helical" evidence="14">
    <location>
        <begin position="95"/>
        <end position="116"/>
    </location>
</feature>
<dbReference type="InParanoid" id="A0A1Q3C709"/>
<name>A0A1Q3C709_CEPFO</name>
<keyword evidence="10" id="KW-0407">Ion channel</keyword>
<evidence type="ECO:0000256" key="14">
    <source>
        <dbReference type="SAM" id="Phobius"/>
    </source>
</evidence>
<dbReference type="PROSITE" id="PS50042">
    <property type="entry name" value="CNMP_BINDING_3"/>
    <property type="match status" value="1"/>
</dbReference>
<keyword evidence="5 14" id="KW-1133">Transmembrane helix</keyword>
<evidence type="ECO:0000259" key="15">
    <source>
        <dbReference type="PROSITE" id="PS50042"/>
    </source>
</evidence>
<dbReference type="CDD" id="cd00038">
    <property type="entry name" value="CAP_ED"/>
    <property type="match status" value="1"/>
</dbReference>
<dbReference type="InterPro" id="IPR000595">
    <property type="entry name" value="cNMP-bd_dom"/>
</dbReference>
<evidence type="ECO:0000256" key="11">
    <source>
        <dbReference type="ARBA" id="ARBA00056117"/>
    </source>
</evidence>